<dbReference type="EMBL" id="UAUE01000020">
    <property type="protein sequence ID" value="SPY96827.1"/>
    <property type="molecule type" value="Genomic_DNA"/>
</dbReference>
<evidence type="ECO:0000313" key="5">
    <source>
        <dbReference type="Proteomes" id="UP000254191"/>
    </source>
</evidence>
<dbReference type="OMA" id="MECANTR"/>
<dbReference type="EMBL" id="ABKSPD020000003">
    <property type="protein sequence ID" value="EKW9775311.1"/>
    <property type="molecule type" value="Genomic_DNA"/>
</dbReference>
<dbReference type="OrthoDB" id="6539082at2"/>
<organism evidence="2 4">
    <name type="scientific">Proteus mirabilis</name>
    <dbReference type="NCBI Taxonomy" id="584"/>
    <lineage>
        <taxon>Bacteria</taxon>
        <taxon>Pseudomonadati</taxon>
        <taxon>Pseudomonadota</taxon>
        <taxon>Gammaproteobacteria</taxon>
        <taxon>Enterobacterales</taxon>
        <taxon>Morganellaceae</taxon>
        <taxon>Proteus</taxon>
    </lineage>
</organism>
<dbReference type="GeneID" id="57332403"/>
<proteinExistence type="predicted"/>
<dbReference type="AlphaFoldDB" id="A0A2X2BLK5"/>
<name>A0A2X2BLK5_PROMI</name>
<dbReference type="EMBL" id="UGTS01000004">
    <property type="protein sequence ID" value="SUC18942.1"/>
    <property type="molecule type" value="Genomic_DNA"/>
</dbReference>
<evidence type="ECO:0000313" key="1">
    <source>
        <dbReference type="EMBL" id="EKW9775311.1"/>
    </source>
</evidence>
<dbReference type="Proteomes" id="UP001171165">
    <property type="component" value="Unassembled WGS sequence"/>
</dbReference>
<evidence type="ECO:0000313" key="2">
    <source>
        <dbReference type="EMBL" id="SPY96827.1"/>
    </source>
</evidence>
<sequence>MECANTRKQFNQFISNHLIASALQALRNKTQSAVARTLGVHDSTILRRTEKYPEICETLVASGIIDFVMEGERKISEEEYRFLWKQMGELSQMKIKENASIAATNEACCSMEFTI</sequence>
<gene>
    <name evidence="2" type="ORF">NCTC10975_02565</name>
    <name evidence="3" type="ORF">NCTC11938_00974</name>
    <name evidence="1" type="ORF">PW210_001110</name>
</gene>
<reference evidence="1" key="2">
    <citation type="submission" date="2023-06" db="EMBL/GenBank/DDBJ databases">
        <authorList>
            <consortium name="Clinical and Environmental Microbiology Branch: Whole genome sequencing antimicrobial resistance pathogens in the healthcare setting"/>
        </authorList>
    </citation>
    <scope>NUCLEOTIDE SEQUENCE</scope>
    <source>
        <strain evidence="1">Microbial</strain>
    </source>
</reference>
<evidence type="ECO:0000313" key="3">
    <source>
        <dbReference type="EMBL" id="SUC18942.1"/>
    </source>
</evidence>
<reference evidence="4 5" key="1">
    <citation type="submission" date="2018-06" db="EMBL/GenBank/DDBJ databases">
        <authorList>
            <consortium name="Pathogen Informatics"/>
            <person name="Doyle S."/>
        </authorList>
    </citation>
    <scope>NUCLEOTIDE SEQUENCE [LARGE SCALE GENOMIC DNA]</scope>
    <source>
        <strain evidence="2 4">NCTC10975</strain>
        <strain evidence="3 5">NCTC11938</strain>
    </source>
</reference>
<dbReference type="Proteomes" id="UP000251485">
    <property type="component" value="Unassembled WGS sequence"/>
</dbReference>
<dbReference type="RefSeq" id="WP_004247478.1">
    <property type="nucleotide sequence ID" value="NZ_BRSY01000017.1"/>
</dbReference>
<dbReference type="Proteomes" id="UP000254191">
    <property type="component" value="Unassembled WGS sequence"/>
</dbReference>
<accession>A0A2X2BLK5</accession>
<evidence type="ECO:0000313" key="4">
    <source>
        <dbReference type="Proteomes" id="UP000251485"/>
    </source>
</evidence>
<protein>
    <submittedName>
        <fullName evidence="2">Phage regulatory protein</fullName>
    </submittedName>
    <submittedName>
        <fullName evidence="1">Transposase family protein</fullName>
    </submittedName>
</protein>